<evidence type="ECO:0000256" key="1">
    <source>
        <dbReference type="ARBA" id="ARBA00022485"/>
    </source>
</evidence>
<dbReference type="GO" id="GO:0051539">
    <property type="term" value="F:4 iron, 4 sulfur cluster binding"/>
    <property type="evidence" value="ECO:0007669"/>
    <property type="project" value="UniProtKB-KW"/>
</dbReference>
<keyword evidence="2" id="KW-0479">Metal-binding</keyword>
<keyword evidence="3" id="KW-0408">Iron</keyword>
<evidence type="ECO:0000256" key="3">
    <source>
        <dbReference type="ARBA" id="ARBA00023004"/>
    </source>
</evidence>
<evidence type="ECO:0000259" key="5">
    <source>
        <dbReference type="PROSITE" id="PS51379"/>
    </source>
</evidence>
<sequence>MHHTDSTHLIYFSPTNTSKSIGYSIAEELAGPAFHRHDLTFATAEEALPATALAIIVVPVYAGRIAPLARKRLEAIRGAGTPAVLVVVYGNRDFEDALLELQDLAQSQGFVPLAAAAFIGEHSYSTSNTPIGAGRPDEADLLAAKEFGREVAERLAHSGDSALQVPGNAEYRQGVGPVDYTPQVDSTLCNFCETCTSVCPAGIISAVEGKILFEAGDCIRCCACIKSCPTSAISFAVPALAELALKLHNNCRTRKEPRLFF</sequence>
<protein>
    <submittedName>
        <fullName evidence="6">Related to iron-sulfur proteins</fullName>
    </submittedName>
</protein>
<dbReference type="AlphaFoldDB" id="Q6ARP7"/>
<dbReference type="KEGG" id="dps:DP0249"/>
<accession>Q6ARP7</accession>
<dbReference type="InterPro" id="IPR017896">
    <property type="entry name" value="4Fe4S_Fe-S-bd"/>
</dbReference>
<dbReference type="Gene3D" id="3.40.50.360">
    <property type="match status" value="1"/>
</dbReference>
<keyword evidence="7" id="KW-1185">Reference proteome</keyword>
<feature type="domain" description="4Fe-4S ferredoxin-type" evidence="5">
    <location>
        <begin position="180"/>
        <end position="209"/>
    </location>
</feature>
<dbReference type="PROSITE" id="PS51379">
    <property type="entry name" value="4FE4S_FER_2"/>
    <property type="match status" value="2"/>
</dbReference>
<dbReference type="EMBL" id="CR522870">
    <property type="protein sequence ID" value="CAG34978.1"/>
    <property type="molecule type" value="Genomic_DNA"/>
</dbReference>
<evidence type="ECO:0000313" key="7">
    <source>
        <dbReference type="Proteomes" id="UP000000602"/>
    </source>
</evidence>
<keyword evidence="4" id="KW-0411">Iron-sulfur</keyword>
<dbReference type="Pfam" id="PF13237">
    <property type="entry name" value="Fer4_10"/>
    <property type="match status" value="1"/>
</dbReference>
<dbReference type="PANTHER" id="PTHR43687:SF1">
    <property type="entry name" value="FERREDOXIN III"/>
    <property type="match status" value="1"/>
</dbReference>
<keyword evidence="1" id="KW-0004">4Fe-4S</keyword>
<dbReference type="eggNOG" id="COG1145">
    <property type="taxonomic scope" value="Bacteria"/>
</dbReference>
<dbReference type="SUPFAM" id="SSF52218">
    <property type="entry name" value="Flavoproteins"/>
    <property type="match status" value="1"/>
</dbReference>
<feature type="domain" description="4Fe-4S ferredoxin-type" evidence="5">
    <location>
        <begin position="210"/>
        <end position="238"/>
    </location>
</feature>
<proteinExistence type="predicted"/>
<name>Q6ARP7_DESPS</name>
<dbReference type="InterPro" id="IPR050572">
    <property type="entry name" value="Fe-S_Ferredoxin"/>
</dbReference>
<dbReference type="GO" id="GO:0046872">
    <property type="term" value="F:metal ion binding"/>
    <property type="evidence" value="ECO:0007669"/>
    <property type="project" value="UniProtKB-KW"/>
</dbReference>
<dbReference type="eggNOG" id="COG0426">
    <property type="taxonomic scope" value="Bacteria"/>
</dbReference>
<dbReference type="HOGENOM" id="CLU_069541_0_0_7"/>
<dbReference type="Proteomes" id="UP000000602">
    <property type="component" value="Chromosome"/>
</dbReference>
<reference evidence="7" key="1">
    <citation type="journal article" date="2004" name="Environ. Microbiol.">
        <title>The genome of Desulfotalea psychrophila, a sulfate-reducing bacterium from permanently cold Arctic sediments.</title>
        <authorList>
            <person name="Rabus R."/>
            <person name="Ruepp A."/>
            <person name="Frickey T."/>
            <person name="Rattei T."/>
            <person name="Fartmann B."/>
            <person name="Stark M."/>
            <person name="Bauer M."/>
            <person name="Zibat A."/>
            <person name="Lombardot T."/>
            <person name="Becker I."/>
            <person name="Amann J."/>
            <person name="Gellner K."/>
            <person name="Teeling H."/>
            <person name="Leuschner W.D."/>
            <person name="Gloeckner F.-O."/>
            <person name="Lupas A.N."/>
            <person name="Amann R."/>
            <person name="Klenk H.-P."/>
        </authorList>
    </citation>
    <scope>NUCLEOTIDE SEQUENCE [LARGE SCALE GENOMIC DNA]</scope>
    <source>
        <strain evidence="7">DSM 12343 / LSv54</strain>
    </source>
</reference>
<organism evidence="6 7">
    <name type="scientific">Desulfotalea psychrophila (strain LSv54 / DSM 12343)</name>
    <dbReference type="NCBI Taxonomy" id="177439"/>
    <lineage>
        <taxon>Bacteria</taxon>
        <taxon>Pseudomonadati</taxon>
        <taxon>Thermodesulfobacteriota</taxon>
        <taxon>Desulfobulbia</taxon>
        <taxon>Desulfobulbales</taxon>
        <taxon>Desulfocapsaceae</taxon>
        <taxon>Desulfotalea</taxon>
    </lineage>
</organism>
<dbReference type="RefSeq" id="WP_011187494.1">
    <property type="nucleotide sequence ID" value="NC_006138.1"/>
</dbReference>
<gene>
    <name evidence="6" type="ordered locus">DP0249</name>
</gene>
<evidence type="ECO:0000256" key="2">
    <source>
        <dbReference type="ARBA" id="ARBA00022723"/>
    </source>
</evidence>
<dbReference type="OrthoDB" id="9798098at2"/>
<dbReference type="Gene3D" id="3.30.70.20">
    <property type="match status" value="1"/>
</dbReference>
<dbReference type="STRING" id="177439.DP0249"/>
<dbReference type="PANTHER" id="PTHR43687">
    <property type="entry name" value="ADENYLYLSULFATE REDUCTASE, BETA SUBUNIT"/>
    <property type="match status" value="1"/>
</dbReference>
<dbReference type="InterPro" id="IPR029039">
    <property type="entry name" value="Flavoprotein-like_sf"/>
</dbReference>
<evidence type="ECO:0000256" key="4">
    <source>
        <dbReference type="ARBA" id="ARBA00023014"/>
    </source>
</evidence>
<evidence type="ECO:0000313" key="6">
    <source>
        <dbReference type="EMBL" id="CAG34978.1"/>
    </source>
</evidence>
<dbReference type="SUPFAM" id="SSF54862">
    <property type="entry name" value="4Fe-4S ferredoxins"/>
    <property type="match status" value="1"/>
</dbReference>